<keyword evidence="1" id="KW-0732">Signal</keyword>
<dbReference type="AlphaFoldDB" id="A0A939ER60"/>
<dbReference type="RefSeq" id="WP_206942527.1">
    <property type="nucleotide sequence ID" value="NZ_JAFLNF010000007.1"/>
</dbReference>
<gene>
    <name evidence="2" type="ORF">J0X15_15275</name>
</gene>
<keyword evidence="3" id="KW-1185">Reference proteome</keyword>
<dbReference type="Proteomes" id="UP000664779">
    <property type="component" value="Unassembled WGS sequence"/>
</dbReference>
<organism evidence="2 3">
    <name type="scientific">Roseibium limicola</name>
    <dbReference type="NCBI Taxonomy" id="2816037"/>
    <lineage>
        <taxon>Bacteria</taxon>
        <taxon>Pseudomonadati</taxon>
        <taxon>Pseudomonadota</taxon>
        <taxon>Alphaproteobacteria</taxon>
        <taxon>Hyphomicrobiales</taxon>
        <taxon>Stappiaceae</taxon>
        <taxon>Roseibium</taxon>
    </lineage>
</organism>
<dbReference type="EMBL" id="JAFLNF010000007">
    <property type="protein sequence ID" value="MBO0346592.1"/>
    <property type="molecule type" value="Genomic_DNA"/>
</dbReference>
<accession>A0A939ER60</accession>
<feature type="signal peptide" evidence="1">
    <location>
        <begin position="1"/>
        <end position="23"/>
    </location>
</feature>
<sequence>MLTKLPCGAAANLALGLMAAAQAETDLSAALNKITPLNGSLLASADCAAVVHRISYDN</sequence>
<evidence type="ECO:0000256" key="1">
    <source>
        <dbReference type="SAM" id="SignalP"/>
    </source>
</evidence>
<reference evidence="2" key="1">
    <citation type="submission" date="2021-03" db="EMBL/GenBank/DDBJ databases">
        <title>Roseibium sp. CAU 1637 isolated from Incheon.</title>
        <authorList>
            <person name="Kim W."/>
        </authorList>
    </citation>
    <scope>NUCLEOTIDE SEQUENCE</scope>
    <source>
        <strain evidence="2">CAU 1637</strain>
    </source>
</reference>
<evidence type="ECO:0000313" key="2">
    <source>
        <dbReference type="EMBL" id="MBO0346592.1"/>
    </source>
</evidence>
<name>A0A939ER60_9HYPH</name>
<comment type="caution">
    <text evidence="2">The sequence shown here is derived from an EMBL/GenBank/DDBJ whole genome shotgun (WGS) entry which is preliminary data.</text>
</comment>
<feature type="chain" id="PRO_5036991969" evidence="1">
    <location>
        <begin position="24"/>
        <end position="58"/>
    </location>
</feature>
<evidence type="ECO:0000313" key="3">
    <source>
        <dbReference type="Proteomes" id="UP000664779"/>
    </source>
</evidence>
<protein>
    <submittedName>
        <fullName evidence="2">Uncharacterized protein</fullName>
    </submittedName>
</protein>
<proteinExistence type="predicted"/>